<keyword evidence="4 6" id="KW-0689">Ribosomal protein</keyword>
<dbReference type="RefSeq" id="WP_129755372.1">
    <property type="nucleotide sequence ID" value="NZ_JAFKAA010000002.1"/>
</dbReference>
<keyword evidence="5 6" id="KW-0687">Ribonucleoprotein</keyword>
<dbReference type="Proteomes" id="UP000293535">
    <property type="component" value="Unassembled WGS sequence"/>
</dbReference>
<dbReference type="GO" id="GO:0003735">
    <property type="term" value="F:structural constituent of ribosome"/>
    <property type="evidence" value="ECO:0007669"/>
    <property type="project" value="InterPro"/>
</dbReference>
<dbReference type="Pfam" id="PF00573">
    <property type="entry name" value="Ribosomal_L4"/>
    <property type="match status" value="1"/>
</dbReference>
<comment type="function">
    <text evidence="6">One of the primary rRNA binding proteins, this protein initially binds near the 5'-end of the 23S rRNA. It is important during the early stages of 50S assembly. It makes multiple contacts with different domains of the 23S rRNA in the assembled 50S subunit and ribosome.</text>
</comment>
<comment type="function">
    <text evidence="6">Forms part of the polypeptide exit tunnel.</text>
</comment>
<dbReference type="Gene3D" id="3.40.1370.10">
    <property type="match status" value="1"/>
</dbReference>
<comment type="similarity">
    <text evidence="1 6">Belongs to the universal ribosomal protein uL4 family.</text>
</comment>
<proteinExistence type="inferred from homology"/>
<protein>
    <recommendedName>
        <fullName evidence="6">Large ribosomal subunit protein uL4</fullName>
    </recommendedName>
</protein>
<dbReference type="GO" id="GO:0019843">
    <property type="term" value="F:rRNA binding"/>
    <property type="evidence" value="ECO:0007669"/>
    <property type="project" value="UniProtKB-UniRule"/>
</dbReference>
<feature type="region of interest" description="Disordered" evidence="7">
    <location>
        <begin position="37"/>
        <end position="103"/>
    </location>
</feature>
<keyword evidence="3 6" id="KW-0694">RNA-binding</keyword>
<gene>
    <name evidence="8" type="primary">rpl4p</name>
    <name evidence="6" type="synonym">rpl4</name>
    <name evidence="8" type="ORF">ELS20_07760</name>
</gene>
<evidence type="ECO:0000256" key="4">
    <source>
        <dbReference type="ARBA" id="ARBA00022980"/>
    </source>
</evidence>
<dbReference type="GO" id="GO:1990904">
    <property type="term" value="C:ribonucleoprotein complex"/>
    <property type="evidence" value="ECO:0007669"/>
    <property type="project" value="UniProtKB-KW"/>
</dbReference>
<dbReference type="NCBIfam" id="TIGR03672">
    <property type="entry name" value="rpl4p_arch"/>
    <property type="match status" value="1"/>
</dbReference>
<evidence type="ECO:0000256" key="2">
    <source>
        <dbReference type="ARBA" id="ARBA00022730"/>
    </source>
</evidence>
<comment type="subunit">
    <text evidence="6">Part of the 50S ribosomal subunit.</text>
</comment>
<dbReference type="InterPro" id="IPR045240">
    <property type="entry name" value="Ribosomal_uL4_euk/arch"/>
</dbReference>
<evidence type="ECO:0000256" key="3">
    <source>
        <dbReference type="ARBA" id="ARBA00022884"/>
    </source>
</evidence>
<evidence type="ECO:0000256" key="1">
    <source>
        <dbReference type="ARBA" id="ARBA00010528"/>
    </source>
</evidence>
<reference evidence="8 9" key="1">
    <citation type="submission" date="2018-12" db="EMBL/GenBank/DDBJ databases">
        <title>Draft genome sequence of Haloarcula hispinica strain 18.1, an halophilic archaeon isolated from Chott El Jerid of Southern Tunisia.</title>
        <authorList>
            <person name="Najjari A."/>
            <person name="Ben Dhia O."/>
            <person name="Ferjani R."/>
            <person name="Mahjoubi M."/>
            <person name="Sghaier H."/>
            <person name="Elshahed M."/>
            <person name="Ouzari H.I."/>
            <person name="Cherid A."/>
            <person name="Youssef N."/>
        </authorList>
    </citation>
    <scope>NUCLEOTIDE SEQUENCE [LARGE SCALE GENOMIC DNA]</scope>
    <source>
        <strain evidence="8 9">18.1</strain>
    </source>
</reference>
<sequence>MQATIYDLDGNTDGEVDLPDVFETPVRSDLIDKAVRAAQANRKQDYGSDEYAGLRTPAESFGSGRGQAHVPKQDGRARRVPQAVKGRSAHPPKAEKDRSLDLNDKERQLAVRSALAATADADLVADRGHEFDRDEVPVVVSDDFEDLVKTQEVVSLLEALDVHADIDRADETKIKAGQGSARGRKYRRPASILFVTSDEPSKAARNLAGADVATASEVNTEDLAPGGAPGRLTVFTESALAEVAERLAGMSSNTHTSPRRP</sequence>
<dbReference type="GO" id="GO:0006412">
    <property type="term" value="P:translation"/>
    <property type="evidence" value="ECO:0007669"/>
    <property type="project" value="UniProtKB-UniRule"/>
</dbReference>
<dbReference type="InterPro" id="IPR023574">
    <property type="entry name" value="Ribosomal_uL4_dom_sf"/>
</dbReference>
<dbReference type="PANTHER" id="PTHR19431">
    <property type="entry name" value="60S RIBOSOMAL PROTEIN L4"/>
    <property type="match status" value="1"/>
</dbReference>
<dbReference type="SUPFAM" id="SSF52166">
    <property type="entry name" value="Ribosomal protein L4"/>
    <property type="match status" value="1"/>
</dbReference>
<dbReference type="InterPro" id="IPR019970">
    <property type="entry name" value="Ribosomall_uL4-arc"/>
</dbReference>
<accession>A0A482T2K0</accession>
<keyword evidence="2 6" id="KW-0699">rRNA-binding</keyword>
<evidence type="ECO:0000313" key="8">
    <source>
        <dbReference type="EMBL" id="RYJ09911.1"/>
    </source>
</evidence>
<dbReference type="AlphaFoldDB" id="A0A482T2K0"/>
<dbReference type="PROSITE" id="PS00939">
    <property type="entry name" value="RIBOSOMAL_L1E"/>
    <property type="match status" value="1"/>
</dbReference>
<evidence type="ECO:0000256" key="7">
    <source>
        <dbReference type="SAM" id="MobiDB-lite"/>
    </source>
</evidence>
<evidence type="ECO:0000313" key="9">
    <source>
        <dbReference type="Proteomes" id="UP000293535"/>
    </source>
</evidence>
<dbReference type="InterPro" id="IPR013000">
    <property type="entry name" value="Ribosomal_uL4_euk/arc_CS"/>
</dbReference>
<dbReference type="InterPro" id="IPR002136">
    <property type="entry name" value="Ribosomal_uL4"/>
</dbReference>
<evidence type="ECO:0000256" key="6">
    <source>
        <dbReference type="HAMAP-Rule" id="MF_01328"/>
    </source>
</evidence>
<organism evidence="8 9">
    <name type="scientific">Haloarcula hispanica</name>
    <dbReference type="NCBI Taxonomy" id="51589"/>
    <lineage>
        <taxon>Archaea</taxon>
        <taxon>Methanobacteriati</taxon>
        <taxon>Methanobacteriota</taxon>
        <taxon>Stenosarchaea group</taxon>
        <taxon>Halobacteria</taxon>
        <taxon>Halobacteriales</taxon>
        <taxon>Haloarculaceae</taxon>
        <taxon>Haloarcula</taxon>
    </lineage>
</organism>
<feature type="compositionally biased region" description="Basic and acidic residues" evidence="7">
    <location>
        <begin position="92"/>
        <end position="103"/>
    </location>
</feature>
<dbReference type="GO" id="GO:0005840">
    <property type="term" value="C:ribosome"/>
    <property type="evidence" value="ECO:0007669"/>
    <property type="project" value="UniProtKB-KW"/>
</dbReference>
<dbReference type="EMBL" id="RZIG01000002">
    <property type="protein sequence ID" value="RYJ09911.1"/>
    <property type="molecule type" value="Genomic_DNA"/>
</dbReference>
<name>A0A482T2K0_HALHI</name>
<comment type="caution">
    <text evidence="8">The sequence shown here is derived from an EMBL/GenBank/DDBJ whole genome shotgun (WGS) entry which is preliminary data.</text>
</comment>
<dbReference type="HAMAP" id="MF_01328_A">
    <property type="entry name" value="Ribosomal_uL4_A"/>
    <property type="match status" value="1"/>
</dbReference>
<evidence type="ECO:0000256" key="5">
    <source>
        <dbReference type="ARBA" id="ARBA00023274"/>
    </source>
</evidence>